<protein>
    <submittedName>
        <fullName evidence="1">Biotin sulfoxide reductase</fullName>
        <ecNumber evidence="1">1.7.2.3</ecNumber>
    </submittedName>
</protein>
<organism evidence="1 2">
    <name type="scientific">Klebsiella pneumoniae</name>
    <dbReference type="NCBI Taxonomy" id="573"/>
    <lineage>
        <taxon>Bacteria</taxon>
        <taxon>Pseudomonadati</taxon>
        <taxon>Pseudomonadota</taxon>
        <taxon>Gammaproteobacteria</taxon>
        <taxon>Enterobacterales</taxon>
        <taxon>Enterobacteriaceae</taxon>
        <taxon>Klebsiella/Raoultella group</taxon>
        <taxon>Klebsiella</taxon>
        <taxon>Klebsiella pneumoniae complex</taxon>
    </lineage>
</organism>
<gene>
    <name evidence="1" type="primary">torZ_2</name>
    <name evidence="1" type="ORF">NCTC9140_07797</name>
</gene>
<dbReference type="Gene3D" id="3.90.55.10">
    <property type="entry name" value="Dimethylsulfoxide Reductase, domain 3"/>
    <property type="match status" value="1"/>
</dbReference>
<reference evidence="1 2" key="1">
    <citation type="submission" date="2018-06" db="EMBL/GenBank/DDBJ databases">
        <authorList>
            <consortium name="Pathogen Informatics"/>
            <person name="Doyle S."/>
        </authorList>
    </citation>
    <scope>NUCLEOTIDE SEQUENCE [LARGE SCALE GENOMIC DNA]</scope>
    <source>
        <strain evidence="1 2">NCTC9140</strain>
    </source>
</reference>
<dbReference type="SUPFAM" id="SSF53706">
    <property type="entry name" value="Formate dehydrogenase/DMSO reductase, domains 1-3"/>
    <property type="match status" value="1"/>
</dbReference>
<keyword evidence="1" id="KW-0560">Oxidoreductase</keyword>
<accession>A0A377U4D0</accession>
<proteinExistence type="predicted"/>
<dbReference type="GO" id="GO:0050626">
    <property type="term" value="F:trimethylamine-N-oxide reductase (cytochrome c) activity"/>
    <property type="evidence" value="ECO:0007669"/>
    <property type="project" value="UniProtKB-EC"/>
</dbReference>
<dbReference type="Proteomes" id="UP000254938">
    <property type="component" value="Unassembled WGS sequence"/>
</dbReference>
<dbReference type="EC" id="1.7.2.3" evidence="1"/>
<dbReference type="AlphaFoldDB" id="A0A377U4D0"/>
<name>A0A377U4D0_KLEPN</name>
<dbReference type="EMBL" id="UGKQ01000007">
    <property type="protein sequence ID" value="STS85951.1"/>
    <property type="molecule type" value="Genomic_DNA"/>
</dbReference>
<sequence>MVAPRDEARDDFAVFADLSERWEAGGRERFTEGKSDLQWLETFYQMAARRGAQQQVTLPPFAEFWQANQLIEMPEEPENARFARFAPSAPIPRPTR</sequence>
<evidence type="ECO:0000313" key="1">
    <source>
        <dbReference type="EMBL" id="STS85951.1"/>
    </source>
</evidence>
<evidence type="ECO:0000313" key="2">
    <source>
        <dbReference type="Proteomes" id="UP000254938"/>
    </source>
</evidence>